<dbReference type="Proteomes" id="UP000015105">
    <property type="component" value="Chromosome 6D"/>
</dbReference>
<feature type="compositionally biased region" description="Low complexity" evidence="5">
    <location>
        <begin position="60"/>
        <end position="98"/>
    </location>
</feature>
<keyword evidence="3" id="KW-0539">Nucleus</keyword>
<organism evidence="6 7">
    <name type="scientific">Aegilops tauschii subsp. strangulata</name>
    <name type="common">Goatgrass</name>
    <dbReference type="NCBI Taxonomy" id="200361"/>
    <lineage>
        <taxon>Eukaryota</taxon>
        <taxon>Viridiplantae</taxon>
        <taxon>Streptophyta</taxon>
        <taxon>Embryophyta</taxon>
        <taxon>Tracheophyta</taxon>
        <taxon>Spermatophyta</taxon>
        <taxon>Magnoliopsida</taxon>
        <taxon>Liliopsida</taxon>
        <taxon>Poales</taxon>
        <taxon>Poaceae</taxon>
        <taxon>BOP clade</taxon>
        <taxon>Pooideae</taxon>
        <taxon>Triticodae</taxon>
        <taxon>Triticeae</taxon>
        <taxon>Triticinae</taxon>
        <taxon>Aegilops</taxon>
    </lineage>
</organism>
<dbReference type="EnsemblPlants" id="AET6Gv20816900.3">
    <property type="protein sequence ID" value="AET6Gv20816900.3"/>
    <property type="gene ID" value="AET6Gv20816900"/>
</dbReference>
<dbReference type="PANTHER" id="PTHR13375:SF3">
    <property type="entry name" value="THO COMPLEX SUBUNIT 5 HOMOLOG"/>
    <property type="match status" value="1"/>
</dbReference>
<comment type="similarity">
    <text evidence="2">Belongs to the THOC5 family.</text>
</comment>
<evidence type="ECO:0000313" key="6">
    <source>
        <dbReference type="EnsemblPlants" id="AET6Gv20816900.3"/>
    </source>
</evidence>
<dbReference type="Pfam" id="PF09766">
    <property type="entry name" value="FmiP_Thoc5"/>
    <property type="match status" value="1"/>
</dbReference>
<dbReference type="STRING" id="200361.A0A453PPZ6"/>
<evidence type="ECO:0008006" key="8">
    <source>
        <dbReference type="Google" id="ProtNLM"/>
    </source>
</evidence>
<feature type="coiled-coil region" evidence="4">
    <location>
        <begin position="218"/>
        <end position="245"/>
    </location>
</feature>
<evidence type="ECO:0000256" key="2">
    <source>
        <dbReference type="ARBA" id="ARBA00008044"/>
    </source>
</evidence>
<sequence>PTSGARHRLSRLRPHPWQRCWRRRPWTSRHRRVPPAPPPRQSHAPFTTSSPRPAPPSRRSPPAYSPSRRTAPPSPSSASSSRRCPSSSSRSARCVSRPKTPTHLAAETLALDPPLQLELDFLFFCAQVNREILMEEDKVKGETEAAKAPVDSTTLRLHNLLYEKNHYVKAIRSCLDFQTKHPGIDLVPEEEFHRTAPADIRDKTLAADTAHDLMLKRLNFELVQRKELCERHEKLEQQKNSLLGTIANQKKFLSSLPSHLKSLKKASLPVQQQLGMLHTKKLKQHHAAELLPSPLYITYTQLLGQKEAFGENIEVEVNGSTKDAQTFAQQQAKQEMAGTLANDDSNRMDDDAIDEEEDAQRRRSRSRKSSKEASNPALAYQLHPLKVVLHVYDTEDPGTKRRKLITLRFEYLAKLNVVCVGSEDSDGMDSNILCNLFPDDTGLELPHQMAKLYAGETPNFSEKDSRPYKWAQHLAGIDFLPEVPQSVGDSSNRASRNADLSSGLALYRQQNRAQTILQRIRSRKIAQMALTWQLSYLTKLRWPHIEHENTPWASRTPSCSMHSWSLTGVFPEPSARSALVVSGPAGSVDSDLERRSVTNGQETEGNREDGELPIVVHSEDMPDDSKVSQAEVSPEVLNHSRGLSLISKGSAPSKLSISHSFGRNEDDLDFLMDSDSELEELACADQETEQGSLTIDKSWEDYASREFTMVLSKTLKNGSKVMLEAKIKISMEYPLRPPLFRLQLVSEKTEDLKWHNDLRAMEAEVNLHILRILPRSYEDYILTHQVLCLAMLFDMHLDEDHEKRKVTSVIDVGLCKPVSGTMLTRSVRGRDRRQTIYWRGDVCSSYL</sequence>
<dbReference type="AlphaFoldDB" id="A0A453PPZ6"/>
<evidence type="ECO:0000256" key="1">
    <source>
        <dbReference type="ARBA" id="ARBA00004123"/>
    </source>
</evidence>
<feature type="region of interest" description="Disordered" evidence="5">
    <location>
        <begin position="20"/>
        <end position="99"/>
    </location>
</feature>
<protein>
    <recommendedName>
        <fullName evidence="8">THO complex subunit 5</fullName>
    </recommendedName>
</protein>
<accession>A0A453PPZ6</accession>
<feature type="compositionally biased region" description="Basic residues" evidence="5">
    <location>
        <begin position="20"/>
        <end position="33"/>
    </location>
</feature>
<proteinExistence type="inferred from homology"/>
<keyword evidence="4" id="KW-0175">Coiled coil</keyword>
<comment type="subcellular location">
    <subcellularLocation>
        <location evidence="1">Nucleus</location>
    </subcellularLocation>
</comment>
<dbReference type="PANTHER" id="PTHR13375">
    <property type="entry name" value="FMS INTERACTING PROTEIN"/>
    <property type="match status" value="1"/>
</dbReference>
<feature type="region of interest" description="Disordered" evidence="5">
    <location>
        <begin position="581"/>
        <end position="613"/>
    </location>
</feature>
<keyword evidence="7" id="KW-1185">Reference proteome</keyword>
<reference evidence="6" key="5">
    <citation type="journal article" date="2021" name="G3 (Bethesda)">
        <title>Aegilops tauschii genome assembly Aet v5.0 features greater sequence contiguity and improved annotation.</title>
        <authorList>
            <person name="Wang L."/>
            <person name="Zhu T."/>
            <person name="Rodriguez J.C."/>
            <person name="Deal K.R."/>
            <person name="Dubcovsky J."/>
            <person name="McGuire P.E."/>
            <person name="Lux T."/>
            <person name="Spannagl M."/>
            <person name="Mayer K.F.X."/>
            <person name="Baldrich P."/>
            <person name="Meyers B.C."/>
            <person name="Huo N."/>
            <person name="Gu Y.Q."/>
            <person name="Zhou H."/>
            <person name="Devos K.M."/>
            <person name="Bennetzen J.L."/>
            <person name="Unver T."/>
            <person name="Budak H."/>
            <person name="Gulick P.J."/>
            <person name="Galiba G."/>
            <person name="Kalapos B."/>
            <person name="Nelson D.R."/>
            <person name="Li P."/>
            <person name="You F.M."/>
            <person name="Luo M.C."/>
            <person name="Dvorak J."/>
        </authorList>
    </citation>
    <scope>NUCLEOTIDE SEQUENCE [LARGE SCALE GENOMIC DNA]</scope>
    <source>
        <strain evidence="6">cv. AL8/78</strain>
    </source>
</reference>
<feature type="region of interest" description="Disordered" evidence="5">
    <location>
        <begin position="325"/>
        <end position="376"/>
    </location>
</feature>
<evidence type="ECO:0000256" key="3">
    <source>
        <dbReference type="ARBA" id="ARBA00023242"/>
    </source>
</evidence>
<dbReference type="GO" id="GO:0006406">
    <property type="term" value="P:mRNA export from nucleus"/>
    <property type="evidence" value="ECO:0007669"/>
    <property type="project" value="TreeGrafter"/>
</dbReference>
<dbReference type="GO" id="GO:0000445">
    <property type="term" value="C:THO complex part of transcription export complex"/>
    <property type="evidence" value="ECO:0007669"/>
    <property type="project" value="TreeGrafter"/>
</dbReference>
<name>A0A453PPZ6_AEGTS</name>
<dbReference type="GO" id="GO:0003729">
    <property type="term" value="F:mRNA binding"/>
    <property type="evidence" value="ECO:0007669"/>
    <property type="project" value="TreeGrafter"/>
</dbReference>
<evidence type="ECO:0000313" key="7">
    <source>
        <dbReference type="Proteomes" id="UP000015105"/>
    </source>
</evidence>
<reference evidence="7" key="1">
    <citation type="journal article" date="2014" name="Science">
        <title>Ancient hybridizations among the ancestral genomes of bread wheat.</title>
        <authorList>
            <consortium name="International Wheat Genome Sequencing Consortium,"/>
            <person name="Marcussen T."/>
            <person name="Sandve S.R."/>
            <person name="Heier L."/>
            <person name="Spannagl M."/>
            <person name="Pfeifer M."/>
            <person name="Jakobsen K.S."/>
            <person name="Wulff B.B."/>
            <person name="Steuernagel B."/>
            <person name="Mayer K.F."/>
            <person name="Olsen O.A."/>
        </authorList>
    </citation>
    <scope>NUCLEOTIDE SEQUENCE [LARGE SCALE GENOMIC DNA]</scope>
    <source>
        <strain evidence="7">cv. AL8/78</strain>
    </source>
</reference>
<reference evidence="6" key="3">
    <citation type="journal article" date="2017" name="Nature">
        <title>Genome sequence of the progenitor of the wheat D genome Aegilops tauschii.</title>
        <authorList>
            <person name="Luo M.C."/>
            <person name="Gu Y.Q."/>
            <person name="Puiu D."/>
            <person name="Wang H."/>
            <person name="Twardziok S.O."/>
            <person name="Deal K.R."/>
            <person name="Huo N."/>
            <person name="Zhu T."/>
            <person name="Wang L."/>
            <person name="Wang Y."/>
            <person name="McGuire P.E."/>
            <person name="Liu S."/>
            <person name="Long H."/>
            <person name="Ramasamy R.K."/>
            <person name="Rodriguez J.C."/>
            <person name="Van S.L."/>
            <person name="Yuan L."/>
            <person name="Wang Z."/>
            <person name="Xia Z."/>
            <person name="Xiao L."/>
            <person name="Anderson O.D."/>
            <person name="Ouyang S."/>
            <person name="Liang Y."/>
            <person name="Zimin A.V."/>
            <person name="Pertea G."/>
            <person name="Qi P."/>
            <person name="Bennetzen J.L."/>
            <person name="Dai X."/>
            <person name="Dawson M.W."/>
            <person name="Muller H.G."/>
            <person name="Kugler K."/>
            <person name="Rivarola-Duarte L."/>
            <person name="Spannagl M."/>
            <person name="Mayer K.F.X."/>
            <person name="Lu F.H."/>
            <person name="Bevan M.W."/>
            <person name="Leroy P."/>
            <person name="Li P."/>
            <person name="You F.M."/>
            <person name="Sun Q."/>
            <person name="Liu Z."/>
            <person name="Lyons E."/>
            <person name="Wicker T."/>
            <person name="Salzberg S.L."/>
            <person name="Devos K.M."/>
            <person name="Dvorak J."/>
        </authorList>
    </citation>
    <scope>NUCLEOTIDE SEQUENCE [LARGE SCALE GENOMIC DNA]</scope>
    <source>
        <strain evidence="6">cv. AL8/78</strain>
    </source>
</reference>
<evidence type="ECO:0000256" key="4">
    <source>
        <dbReference type="SAM" id="Coils"/>
    </source>
</evidence>
<dbReference type="Gramene" id="AET6Gv20816900.3">
    <property type="protein sequence ID" value="AET6Gv20816900.3"/>
    <property type="gene ID" value="AET6Gv20816900"/>
</dbReference>
<evidence type="ECO:0000256" key="5">
    <source>
        <dbReference type="SAM" id="MobiDB-lite"/>
    </source>
</evidence>
<dbReference type="InterPro" id="IPR019163">
    <property type="entry name" value="THO_Thoc5"/>
</dbReference>
<feature type="compositionally biased region" description="Low complexity" evidence="5">
    <location>
        <begin position="41"/>
        <end position="51"/>
    </location>
</feature>
<reference evidence="7" key="2">
    <citation type="journal article" date="2017" name="Nat. Plants">
        <title>The Aegilops tauschii genome reveals multiple impacts of transposons.</title>
        <authorList>
            <person name="Zhao G."/>
            <person name="Zou C."/>
            <person name="Li K."/>
            <person name="Wang K."/>
            <person name="Li T."/>
            <person name="Gao L."/>
            <person name="Zhang X."/>
            <person name="Wang H."/>
            <person name="Yang Z."/>
            <person name="Liu X."/>
            <person name="Jiang W."/>
            <person name="Mao L."/>
            <person name="Kong X."/>
            <person name="Jiao Y."/>
            <person name="Jia J."/>
        </authorList>
    </citation>
    <scope>NUCLEOTIDE SEQUENCE [LARGE SCALE GENOMIC DNA]</scope>
    <source>
        <strain evidence="7">cv. AL8/78</strain>
    </source>
</reference>
<reference evidence="6" key="4">
    <citation type="submission" date="2019-03" db="UniProtKB">
        <authorList>
            <consortium name="EnsemblPlants"/>
        </authorList>
    </citation>
    <scope>IDENTIFICATION</scope>
</reference>